<dbReference type="PANTHER" id="PTHR34290:SF2">
    <property type="entry name" value="OS04G0668800 PROTEIN"/>
    <property type="match status" value="1"/>
</dbReference>
<protein>
    <submittedName>
        <fullName evidence="1">DUF393 domain-containing protein</fullName>
    </submittedName>
</protein>
<proteinExistence type="predicted"/>
<dbReference type="PANTHER" id="PTHR34290">
    <property type="entry name" value="SI:CH73-390P7.2"/>
    <property type="match status" value="1"/>
</dbReference>
<dbReference type="EMBL" id="CP069798">
    <property type="protein sequence ID" value="QRQ82702.1"/>
    <property type="molecule type" value="Genomic_DNA"/>
</dbReference>
<name>A0A892ZIE4_9NEIS</name>
<dbReference type="AlphaFoldDB" id="A0A892ZIE4"/>
<evidence type="ECO:0000313" key="2">
    <source>
        <dbReference type="Proteomes" id="UP000653156"/>
    </source>
</evidence>
<accession>A0A892ZIE4</accession>
<dbReference type="Pfam" id="PF04134">
    <property type="entry name" value="DCC1-like"/>
    <property type="match status" value="1"/>
</dbReference>
<reference evidence="1" key="1">
    <citation type="submission" date="2021-02" db="EMBL/GenBank/DDBJ databases">
        <title>Neisseriaceae sp. 26B isolated from the cloaca of a Common Toad-headed Turtle (Mesoclemmys nasuta).</title>
        <authorList>
            <person name="Spergser J."/>
            <person name="Busse H.-J."/>
        </authorList>
    </citation>
    <scope>NUCLEOTIDE SEQUENCE</scope>
    <source>
        <strain evidence="1">26B</strain>
    </source>
</reference>
<dbReference type="GO" id="GO:0015035">
    <property type="term" value="F:protein-disulfide reductase activity"/>
    <property type="evidence" value="ECO:0007669"/>
    <property type="project" value="InterPro"/>
</dbReference>
<dbReference type="KEGG" id="ptes:JQU52_04765"/>
<dbReference type="InterPro" id="IPR044691">
    <property type="entry name" value="DCC1_Trx"/>
</dbReference>
<evidence type="ECO:0000313" key="1">
    <source>
        <dbReference type="EMBL" id="QRQ82702.1"/>
    </source>
</evidence>
<sequence length="135" mass="15280">MSAYHVFYDAQCPICIREMALVREQNVSGSLNTVPIQGNEALLAQYGVNADAAMTLLHVVAANGTITSGMPALRIVYRECGGRPLAQIWNWPLLSKLADWGYPWFARHRYRFPRWLLPRPQCESDVCGLPPHKRK</sequence>
<keyword evidence="2" id="KW-1185">Reference proteome</keyword>
<gene>
    <name evidence="1" type="ORF">JQU52_04765</name>
</gene>
<dbReference type="InterPro" id="IPR007263">
    <property type="entry name" value="DCC1-like"/>
</dbReference>
<dbReference type="Proteomes" id="UP000653156">
    <property type="component" value="Chromosome"/>
</dbReference>
<organism evidence="1 2">
    <name type="scientific">Paralysiella testudinis</name>
    <dbReference type="NCBI Taxonomy" id="2809020"/>
    <lineage>
        <taxon>Bacteria</taxon>
        <taxon>Pseudomonadati</taxon>
        <taxon>Pseudomonadota</taxon>
        <taxon>Betaproteobacteria</taxon>
        <taxon>Neisseriales</taxon>
        <taxon>Neisseriaceae</taxon>
        <taxon>Paralysiella</taxon>
    </lineage>
</organism>
<dbReference type="RefSeq" id="WP_230339990.1">
    <property type="nucleotide sequence ID" value="NZ_CP069798.1"/>
</dbReference>